<evidence type="ECO:0000259" key="2">
    <source>
        <dbReference type="Pfam" id="PF00168"/>
    </source>
</evidence>
<evidence type="ECO:0000256" key="1">
    <source>
        <dbReference type="SAM" id="MobiDB-lite"/>
    </source>
</evidence>
<feature type="compositionally biased region" description="Basic residues" evidence="1">
    <location>
        <begin position="975"/>
        <end position="985"/>
    </location>
</feature>
<accession>A0A0G4HYQ8</accession>
<gene>
    <name evidence="3" type="ORF">Cvel_9537</name>
</gene>
<feature type="region of interest" description="Disordered" evidence="1">
    <location>
        <begin position="688"/>
        <end position="718"/>
    </location>
</feature>
<organism evidence="3">
    <name type="scientific">Chromera velia CCMP2878</name>
    <dbReference type="NCBI Taxonomy" id="1169474"/>
    <lineage>
        <taxon>Eukaryota</taxon>
        <taxon>Sar</taxon>
        <taxon>Alveolata</taxon>
        <taxon>Colpodellida</taxon>
        <taxon>Chromeraceae</taxon>
        <taxon>Chromera</taxon>
    </lineage>
</organism>
<dbReference type="AlphaFoldDB" id="A0A0G4HYQ8"/>
<feature type="compositionally biased region" description="Acidic residues" evidence="1">
    <location>
        <begin position="900"/>
        <end position="912"/>
    </location>
</feature>
<evidence type="ECO:0000313" key="3">
    <source>
        <dbReference type="EMBL" id="CEM49671.1"/>
    </source>
</evidence>
<feature type="region of interest" description="Disordered" evidence="1">
    <location>
        <begin position="900"/>
        <end position="1163"/>
    </location>
</feature>
<feature type="region of interest" description="Disordered" evidence="1">
    <location>
        <begin position="1"/>
        <end position="101"/>
    </location>
</feature>
<dbReference type="Gene3D" id="2.60.40.150">
    <property type="entry name" value="C2 domain"/>
    <property type="match status" value="1"/>
</dbReference>
<dbReference type="EMBL" id="CDMZ01004411">
    <property type="protein sequence ID" value="CEM49671.1"/>
    <property type="molecule type" value="Genomic_DNA"/>
</dbReference>
<dbReference type="InterPro" id="IPR000008">
    <property type="entry name" value="C2_dom"/>
</dbReference>
<reference evidence="3" key="1">
    <citation type="submission" date="2014-11" db="EMBL/GenBank/DDBJ databases">
        <authorList>
            <person name="Otto D Thomas"/>
            <person name="Naeem Raeece"/>
        </authorList>
    </citation>
    <scope>NUCLEOTIDE SEQUENCE</scope>
</reference>
<dbReference type="PANTHER" id="PTHR46436">
    <property type="entry name" value="CENTROSOMAL PROTEIN OF 76 KDA"/>
    <property type="match status" value="1"/>
</dbReference>
<dbReference type="PANTHER" id="PTHR46436:SF2">
    <property type="entry name" value="CHROMOSOME UNDETERMINED SCAFFOLD_119, WHOLE GENOME SHOTGUN SEQUENCE"/>
    <property type="match status" value="1"/>
</dbReference>
<name>A0A0G4HYQ8_9ALVE</name>
<proteinExistence type="predicted"/>
<dbReference type="SUPFAM" id="SSF49562">
    <property type="entry name" value="C2 domain (Calcium/lipid-binding domain, CaLB)"/>
    <property type="match status" value="1"/>
</dbReference>
<feature type="compositionally biased region" description="Basic and acidic residues" evidence="1">
    <location>
        <begin position="1111"/>
        <end position="1145"/>
    </location>
</feature>
<feature type="compositionally biased region" description="Acidic residues" evidence="1">
    <location>
        <begin position="316"/>
        <end position="325"/>
    </location>
</feature>
<feature type="compositionally biased region" description="Basic and acidic residues" evidence="1">
    <location>
        <begin position="986"/>
        <end position="995"/>
    </location>
</feature>
<feature type="compositionally biased region" description="Low complexity" evidence="1">
    <location>
        <begin position="68"/>
        <end position="82"/>
    </location>
</feature>
<feature type="region of interest" description="Disordered" evidence="1">
    <location>
        <begin position="310"/>
        <end position="352"/>
    </location>
</feature>
<dbReference type="VEuPathDB" id="CryptoDB:Cvel_9537"/>
<feature type="compositionally biased region" description="Basic and acidic residues" evidence="1">
    <location>
        <begin position="92"/>
        <end position="101"/>
    </location>
</feature>
<feature type="domain" description="C2" evidence="2">
    <location>
        <begin position="497"/>
        <end position="603"/>
    </location>
</feature>
<dbReference type="PhylomeDB" id="A0A0G4HYQ8"/>
<protein>
    <recommendedName>
        <fullName evidence="2">C2 domain-containing protein</fullName>
    </recommendedName>
</protein>
<dbReference type="Pfam" id="PF00168">
    <property type="entry name" value="C2"/>
    <property type="match status" value="1"/>
</dbReference>
<dbReference type="InterPro" id="IPR052299">
    <property type="entry name" value="CEP76"/>
</dbReference>
<feature type="compositionally biased region" description="Basic residues" evidence="1">
    <location>
        <begin position="27"/>
        <end position="37"/>
    </location>
</feature>
<sequence length="1163" mass="130674">MNALSNAMALGSLKGKIQQGADAVVSKTKKKKKSSKKSKQDKNESEGSSSESEAESNGHQDNEETAEDASASAQESAKASTEPPEEPENVTEDTRDLVISEAEYEKRRKRLAKEYSKERGDTEAEKRTWRTPRRFKFHLSGLRLENLSKDENVCAWIDMMFGGTRTEFRVRDNKGTERAIADGTFGTVIRTHHAEIAAGEVTEFSTQAEGEWRGNYMDLEREKFQIDIWSVVSNGVNRLKAQYESSLYPFATGRLAQSFVMERVVGKKRTDAFRISFQLLFQEIFDFELELSEWKLSGLIPLDGAKEVAEGRAAGEDDDDDDLEAMDATPLSRGPRGLSPRSPAPAAAAQGQAGNPFSITSPLVQNISTDPKLIVRIPLQVRRGTASDLENVKLEYRVLDEDSTNAKERIWSLFSTPSNIIAEGSIELRGVLEYGYVSSELKPPKWAIALAQSTGPSAERALTSMNFGKIEGKIFASNRPKYHQFGNVCEIEKGHCYLMIKIIKIDKLVTPDERETADSFVEIMYDGVAAKTRPVVDSLEPQYHQDLTFEIKVRDVSTPSAAEINEREMVEKKAWDRKKKKEEPYLARSFQVQANDQRGRTHWLPQFLCELRPPRQLERPNAIYSFVRVVFWDTAKGEVYELPDRFADHDRFLIYMSSFVDSDSNSAANKQRRQSEFRRRRKLMKDIQSRAAGGDGRRATFIPGMAPGEDPESAMRKPVEFEETPKLPYRTIEVVFNNRNCWANRQHQSLSLNNANKPTSSFLQGDLRGDDSLGPGLPVLPEDGHPKLVAFLEKGLGLVEELETCASDDAEIAAATLRDWRKVLYSHTPRNHRLRGGPMSFAFSDPRTVAKAVVENFPFLDIREKTAQFALAVRVSPLPNQVVSVYVYLVVIQALKDAEGGDDEGEAEEGESDSGSGGQPGTDREGSAPSWGILTEHSDTDKEKKEKTEKQVRLPESSALQDVAVLPDGFDGEKKKKKEKKKKDRKDKDKKDKDQPAAAAAVAASSETKDEEEEDIDFIALERAKAQQRRSTINKGPRQSIFDKGRRSSYSEMMKAPEGAEFSDAESETQSERRSRRRSTRKKNAEEGGEEKDESGDSKREGKKKKKDKKKDREGEGSETKRDKSRKRDKDKDKERDEQSDRQADADMAASEAKWGSQWGPDD</sequence>
<dbReference type="InterPro" id="IPR035892">
    <property type="entry name" value="C2_domain_sf"/>
</dbReference>
<feature type="compositionally biased region" description="Basic residues" evidence="1">
    <location>
        <begin position="1101"/>
        <end position="1110"/>
    </location>
</feature>
<feature type="compositionally biased region" description="Basic and acidic residues" evidence="1">
    <location>
        <begin position="936"/>
        <end position="953"/>
    </location>
</feature>
<feature type="compositionally biased region" description="Low complexity" evidence="1">
    <location>
        <begin position="326"/>
        <end position="352"/>
    </location>
</feature>
<dbReference type="CDD" id="cd00030">
    <property type="entry name" value="C2"/>
    <property type="match status" value="1"/>
</dbReference>